<name>A0AAD6GWL8_9EURO</name>
<comment type="caution">
    <text evidence="1">The sequence shown here is derived from an EMBL/GenBank/DDBJ whole genome shotgun (WGS) entry which is preliminary data.</text>
</comment>
<organism evidence="1 2">
    <name type="scientific">Penicillium hetheringtonii</name>
    <dbReference type="NCBI Taxonomy" id="911720"/>
    <lineage>
        <taxon>Eukaryota</taxon>
        <taxon>Fungi</taxon>
        <taxon>Dikarya</taxon>
        <taxon>Ascomycota</taxon>
        <taxon>Pezizomycotina</taxon>
        <taxon>Eurotiomycetes</taxon>
        <taxon>Eurotiomycetidae</taxon>
        <taxon>Eurotiales</taxon>
        <taxon>Aspergillaceae</taxon>
        <taxon>Penicillium</taxon>
    </lineage>
</organism>
<gene>
    <name evidence="1" type="ORF">N7450_005332</name>
</gene>
<accession>A0AAD6GWL8</accession>
<protein>
    <submittedName>
        <fullName evidence="1">Uncharacterized protein</fullName>
    </submittedName>
</protein>
<dbReference type="AlphaFoldDB" id="A0AAD6GWL8"/>
<evidence type="ECO:0000313" key="2">
    <source>
        <dbReference type="Proteomes" id="UP001216150"/>
    </source>
</evidence>
<keyword evidence="2" id="KW-1185">Reference proteome</keyword>
<evidence type="ECO:0000313" key="1">
    <source>
        <dbReference type="EMBL" id="KAJ5591360.1"/>
    </source>
</evidence>
<dbReference type="EMBL" id="JAQJAC010000003">
    <property type="protein sequence ID" value="KAJ5591360.1"/>
    <property type="molecule type" value="Genomic_DNA"/>
</dbReference>
<proteinExistence type="predicted"/>
<dbReference type="Proteomes" id="UP001216150">
    <property type="component" value="Unassembled WGS sequence"/>
</dbReference>
<sequence length="503" mass="53983">MSTDVEEGSSHHTKQLCGLGVKYENMEYIMRRSDASFSVKRSSESHETASNLRFSSSSLPAIHDVLSSLILLWTTVVLASITIDDPSDVTDPSLWAADSAIIPNYDIAMIFVQPSGITQEGSFSRSYMTFDKSGYSANSNEASFWGSNAAINVAKGSNAVFDHVNVTIHNGAAGLYSYESNTVINVTTSWLYSSGPVSHGLYASGNGTIYGSNLQVYSGGQRSSSFSGGSPAGSDYVKDSVAHAASIGSATFYVLGSIYARNVISVSEKDPVVFFDGAQSATLVHCDCTAGLLGGIAMFSSQARLSGASLNLTNTKFTTTGLTMPALWFGNVIADVALKSTQLKTASGVLVVANFSQITQDFDYYASYLDNNNLQPAEVSISVSESDLVGDLVVYNGSYIRWSLEDFSTWSGTAYSSYGKGFFDIDLDSTSNWTMTANTIVQNLTDTMGTLNNIQSRGYNLYFNSTVSKWLRGKTIGLPGGGMARPIPYTSGRVQRPAQFWMV</sequence>
<reference evidence="1 2" key="1">
    <citation type="journal article" date="2023" name="IMA Fungus">
        <title>Comparative genomic study of the Penicillium genus elucidates a diverse pangenome and 15 lateral gene transfer events.</title>
        <authorList>
            <person name="Petersen C."/>
            <person name="Sorensen T."/>
            <person name="Nielsen M.R."/>
            <person name="Sondergaard T.E."/>
            <person name="Sorensen J.L."/>
            <person name="Fitzpatrick D.A."/>
            <person name="Frisvad J.C."/>
            <person name="Nielsen K.L."/>
        </authorList>
    </citation>
    <scope>NUCLEOTIDE SEQUENCE [LARGE SCALE GENOMIC DNA]</scope>
    <source>
        <strain evidence="1 2">IBT 29057</strain>
    </source>
</reference>